<evidence type="ECO:0000313" key="3">
    <source>
        <dbReference type="Proteomes" id="UP000824540"/>
    </source>
</evidence>
<feature type="compositionally biased region" description="Basic and acidic residues" evidence="1">
    <location>
        <begin position="170"/>
        <end position="186"/>
    </location>
</feature>
<dbReference type="Proteomes" id="UP000824540">
    <property type="component" value="Unassembled WGS sequence"/>
</dbReference>
<proteinExistence type="predicted"/>
<dbReference type="InterPro" id="IPR051375">
    <property type="entry name" value="Tuftelin_GRINL1A/MYZAP/CCD68"/>
</dbReference>
<sequence>MSGITRSLCTFEDIRTDDKAKDNCRRLRLTLHDQNQSLRTTEQPRSKPIGRAFALVQPPSERQPLKVEPIKPTEEKVEIIKVYLGGHRSTPNLKQATTTDQQNLKMQIEDQVSQVQECNTAVSLQVRYCLKNLREVMAARSNKGEHKFPTNGYRVNVPGSQSAMSSDNEGGARAEKQNWEDEQESARLREVSKRLYGQLQEAERRHQEEREKLQAESSHYRHQLSEQAERLLRAEEGVETRDNRIDELQRLLSGMEQESAALQEKMKDSEQELLLLRAQKEEGHSETQRSEQLEKEVAILKEKIHHLDDMLKSQQRKVRHMIEQLQNSRTVIQERDRVIRELEEKVAYLQSENRELHDQMDYFLGSQRPSSYQSSEHSQQIVYSKPLRPSNHSNKSLPFIKVIEIKS</sequence>
<comment type="caution">
    <text evidence="2">The sequence shown here is derived from an EMBL/GenBank/DDBJ whole genome shotgun (WGS) entry which is preliminary data.</text>
</comment>
<reference evidence="2" key="1">
    <citation type="thesis" date="2021" institute="BYU ScholarsArchive" country="Provo, UT, USA">
        <title>Applications of and Algorithms for Genome Assembly and Genomic Analyses with an Emphasis on Marine Teleosts.</title>
        <authorList>
            <person name="Pickett B.D."/>
        </authorList>
    </citation>
    <scope>NUCLEOTIDE SEQUENCE</scope>
    <source>
        <strain evidence="2">HI-2016</strain>
    </source>
</reference>
<organism evidence="2 3">
    <name type="scientific">Albula glossodonta</name>
    <name type="common">roundjaw bonefish</name>
    <dbReference type="NCBI Taxonomy" id="121402"/>
    <lineage>
        <taxon>Eukaryota</taxon>
        <taxon>Metazoa</taxon>
        <taxon>Chordata</taxon>
        <taxon>Craniata</taxon>
        <taxon>Vertebrata</taxon>
        <taxon>Euteleostomi</taxon>
        <taxon>Actinopterygii</taxon>
        <taxon>Neopterygii</taxon>
        <taxon>Teleostei</taxon>
        <taxon>Albuliformes</taxon>
        <taxon>Albulidae</taxon>
        <taxon>Albula</taxon>
    </lineage>
</organism>
<feature type="region of interest" description="Disordered" evidence="1">
    <location>
        <begin position="365"/>
        <end position="394"/>
    </location>
</feature>
<dbReference type="AlphaFoldDB" id="A0A8T2P201"/>
<evidence type="ECO:0000313" key="2">
    <source>
        <dbReference type="EMBL" id="KAG9345381.1"/>
    </source>
</evidence>
<dbReference type="EMBL" id="JAFBMS010000018">
    <property type="protein sequence ID" value="KAG9345381.1"/>
    <property type="molecule type" value="Genomic_DNA"/>
</dbReference>
<evidence type="ECO:0000256" key="1">
    <source>
        <dbReference type="SAM" id="MobiDB-lite"/>
    </source>
</evidence>
<keyword evidence="3" id="KW-1185">Reference proteome</keyword>
<name>A0A8T2P201_9TELE</name>
<protein>
    <recommendedName>
        <fullName evidence="4">Tuftelin</fullName>
    </recommendedName>
</protein>
<accession>A0A8T2P201</accession>
<gene>
    <name evidence="2" type="ORF">JZ751_009928</name>
</gene>
<dbReference type="GO" id="GO:0035556">
    <property type="term" value="P:intracellular signal transduction"/>
    <property type="evidence" value="ECO:0007669"/>
    <property type="project" value="TreeGrafter"/>
</dbReference>
<feature type="region of interest" description="Disordered" evidence="1">
    <location>
        <begin position="144"/>
        <end position="186"/>
    </location>
</feature>
<dbReference type="SUPFAM" id="SSF57997">
    <property type="entry name" value="Tropomyosin"/>
    <property type="match status" value="1"/>
</dbReference>
<feature type="compositionally biased region" description="Polar residues" evidence="1">
    <location>
        <begin position="367"/>
        <end position="382"/>
    </location>
</feature>
<evidence type="ECO:0008006" key="4">
    <source>
        <dbReference type="Google" id="ProtNLM"/>
    </source>
</evidence>
<feature type="compositionally biased region" description="Polar residues" evidence="1">
    <location>
        <begin position="158"/>
        <end position="168"/>
    </location>
</feature>
<feature type="region of interest" description="Disordered" evidence="1">
    <location>
        <begin position="200"/>
        <end position="225"/>
    </location>
</feature>
<dbReference type="PANTHER" id="PTHR23171">
    <property type="entry name" value="GDOWN1"/>
    <property type="match status" value="1"/>
</dbReference>
<dbReference type="PANTHER" id="PTHR23171:SF17">
    <property type="entry name" value="TUFTELIN"/>
    <property type="match status" value="1"/>
</dbReference>
<feature type="compositionally biased region" description="Basic and acidic residues" evidence="1">
    <location>
        <begin position="201"/>
        <end position="214"/>
    </location>
</feature>
<dbReference type="OrthoDB" id="8944635at2759"/>